<sequence>MQTQYLFSSAIFGKWKQEARALKRSTNLMHHEALEQVAKSKGFENWHQVACEAKLNRASETSYQSGLLVAYDIKDAMDHWVPDDSFVDDWRVLHFCESDIFTWFRRGDDEAEGEEKDAVPSDPDEYRERFVEWLTEIHLFRYCGPAMPTTPRAVLPLLDERCFFAPLFFWHNGNFIDPWRDLAVGNFLDMSGNTASNSAG</sequence>
<evidence type="ECO:0000313" key="1">
    <source>
        <dbReference type="EMBL" id="RJG22224.1"/>
    </source>
</evidence>
<reference evidence="1 2" key="1">
    <citation type="submission" date="2018-09" db="EMBL/GenBank/DDBJ databases">
        <authorList>
            <person name="Zhu H."/>
        </authorList>
    </citation>
    <scope>NUCLEOTIDE SEQUENCE [LARGE SCALE GENOMIC DNA]</scope>
    <source>
        <strain evidence="1 2">K1S02-61</strain>
    </source>
</reference>
<proteinExistence type="predicted"/>
<dbReference type="EMBL" id="QYUP01000061">
    <property type="protein sequence ID" value="RJG22224.1"/>
    <property type="molecule type" value="Genomic_DNA"/>
</dbReference>
<evidence type="ECO:0000313" key="2">
    <source>
        <dbReference type="Proteomes" id="UP000284006"/>
    </source>
</evidence>
<name>A0A418Y5T1_9BURK</name>
<protein>
    <submittedName>
        <fullName evidence="1">Uncharacterized protein</fullName>
    </submittedName>
</protein>
<dbReference type="AlphaFoldDB" id="A0A418Y5T1"/>
<gene>
    <name evidence="1" type="ORF">D3872_05565</name>
</gene>
<dbReference type="RefSeq" id="WP_119809852.1">
    <property type="nucleotide sequence ID" value="NZ_QYUP01000061.1"/>
</dbReference>
<dbReference type="OrthoDB" id="8774098at2"/>
<dbReference type="Proteomes" id="UP000284006">
    <property type="component" value="Unassembled WGS sequence"/>
</dbReference>
<organism evidence="1 2">
    <name type="scientific">Massilia cavernae</name>
    <dbReference type="NCBI Taxonomy" id="2320864"/>
    <lineage>
        <taxon>Bacteria</taxon>
        <taxon>Pseudomonadati</taxon>
        <taxon>Pseudomonadota</taxon>
        <taxon>Betaproteobacteria</taxon>
        <taxon>Burkholderiales</taxon>
        <taxon>Oxalobacteraceae</taxon>
        <taxon>Telluria group</taxon>
        <taxon>Massilia</taxon>
    </lineage>
</organism>
<accession>A0A418Y5T1</accession>
<comment type="caution">
    <text evidence="1">The sequence shown here is derived from an EMBL/GenBank/DDBJ whole genome shotgun (WGS) entry which is preliminary data.</text>
</comment>
<keyword evidence="2" id="KW-1185">Reference proteome</keyword>